<proteinExistence type="predicted"/>
<name>A0ACD3R707_LARCR</name>
<gene>
    <name evidence="1" type="ORF">E3U43_021208</name>
</gene>
<evidence type="ECO:0000313" key="1">
    <source>
        <dbReference type="EMBL" id="TMS14746.1"/>
    </source>
</evidence>
<reference evidence="1" key="1">
    <citation type="submission" date="2018-11" db="EMBL/GenBank/DDBJ databases">
        <title>The sequence and de novo assembly of Larimichthys crocea genome using PacBio and Hi-C technologies.</title>
        <authorList>
            <person name="Xu P."/>
            <person name="Chen B."/>
            <person name="Zhou Z."/>
            <person name="Ke Q."/>
            <person name="Wu Y."/>
            <person name="Bai H."/>
            <person name="Pu F."/>
        </authorList>
    </citation>
    <scope>NUCLEOTIDE SEQUENCE</scope>
    <source>
        <tissue evidence="1">Muscle</tissue>
    </source>
</reference>
<keyword evidence="2" id="KW-1185">Reference proteome</keyword>
<evidence type="ECO:0000313" key="2">
    <source>
        <dbReference type="Proteomes" id="UP000793456"/>
    </source>
</evidence>
<sequence length="128" mass="15575">MTLTYTGRKKERYRKNNGKRERERQMEVVFFKRLYGVSNILSCWMFSLSKEEIFCENPWWSVTLPTCYVQLNLRRKMRRYLQTIYMCGRLLSVSSSTKERKNKKDVLMILEFCVVRFFVTITISMSFF</sequence>
<protein>
    <submittedName>
        <fullName evidence="1">Uncharacterized protein</fullName>
    </submittedName>
</protein>
<dbReference type="Proteomes" id="UP000793456">
    <property type="component" value="Chromosome IX"/>
</dbReference>
<accession>A0ACD3R707</accession>
<dbReference type="EMBL" id="CM011682">
    <property type="protein sequence ID" value="TMS14746.1"/>
    <property type="molecule type" value="Genomic_DNA"/>
</dbReference>
<organism evidence="1 2">
    <name type="scientific">Larimichthys crocea</name>
    <name type="common">Large yellow croaker</name>
    <name type="synonym">Pseudosciaena crocea</name>
    <dbReference type="NCBI Taxonomy" id="215358"/>
    <lineage>
        <taxon>Eukaryota</taxon>
        <taxon>Metazoa</taxon>
        <taxon>Chordata</taxon>
        <taxon>Craniata</taxon>
        <taxon>Vertebrata</taxon>
        <taxon>Euteleostomi</taxon>
        <taxon>Actinopterygii</taxon>
        <taxon>Neopterygii</taxon>
        <taxon>Teleostei</taxon>
        <taxon>Neoteleostei</taxon>
        <taxon>Acanthomorphata</taxon>
        <taxon>Eupercaria</taxon>
        <taxon>Sciaenidae</taxon>
        <taxon>Larimichthys</taxon>
    </lineage>
</organism>
<comment type="caution">
    <text evidence="1">The sequence shown here is derived from an EMBL/GenBank/DDBJ whole genome shotgun (WGS) entry which is preliminary data.</text>
</comment>